<dbReference type="EMBL" id="BARS01018414">
    <property type="protein sequence ID" value="GAF94206.1"/>
    <property type="molecule type" value="Genomic_DNA"/>
</dbReference>
<comment type="caution">
    <text evidence="1">The sequence shown here is derived from an EMBL/GenBank/DDBJ whole genome shotgun (WGS) entry which is preliminary data.</text>
</comment>
<dbReference type="SUPFAM" id="SSF53335">
    <property type="entry name" value="S-adenosyl-L-methionine-dependent methyltransferases"/>
    <property type="match status" value="1"/>
</dbReference>
<dbReference type="AlphaFoldDB" id="X0U4C5"/>
<dbReference type="Pfam" id="PF13489">
    <property type="entry name" value="Methyltransf_23"/>
    <property type="match status" value="1"/>
</dbReference>
<evidence type="ECO:0000313" key="1">
    <source>
        <dbReference type="EMBL" id="GAF94206.1"/>
    </source>
</evidence>
<dbReference type="Gene3D" id="3.40.50.150">
    <property type="entry name" value="Vaccinia Virus protein VP39"/>
    <property type="match status" value="1"/>
</dbReference>
<evidence type="ECO:0008006" key="2">
    <source>
        <dbReference type="Google" id="ProtNLM"/>
    </source>
</evidence>
<reference evidence="1" key="1">
    <citation type="journal article" date="2014" name="Front. Microbiol.">
        <title>High frequency of phylogenetically diverse reductive dehalogenase-homologous genes in deep subseafloor sedimentary metagenomes.</title>
        <authorList>
            <person name="Kawai M."/>
            <person name="Futagami T."/>
            <person name="Toyoda A."/>
            <person name="Takaki Y."/>
            <person name="Nishi S."/>
            <person name="Hori S."/>
            <person name="Arai W."/>
            <person name="Tsubouchi T."/>
            <person name="Morono Y."/>
            <person name="Uchiyama I."/>
            <person name="Ito T."/>
            <person name="Fujiyama A."/>
            <person name="Inagaki F."/>
            <person name="Takami H."/>
        </authorList>
    </citation>
    <scope>NUCLEOTIDE SEQUENCE</scope>
    <source>
        <strain evidence="1">Expedition CK06-06</strain>
    </source>
</reference>
<organism evidence="1">
    <name type="scientific">marine sediment metagenome</name>
    <dbReference type="NCBI Taxonomy" id="412755"/>
    <lineage>
        <taxon>unclassified sequences</taxon>
        <taxon>metagenomes</taxon>
        <taxon>ecological metagenomes</taxon>
    </lineage>
</organism>
<name>X0U4C5_9ZZZZ</name>
<protein>
    <recommendedName>
        <fullName evidence="2">Methyltransferase domain-containing protein</fullName>
    </recommendedName>
</protein>
<accession>X0U4C5</accession>
<sequence length="80" mass="9321">MASRLIKRYNLYEKDIIEIGCGKGDFLLLLCELGNNRGFGFDPSYENERSNSEVAGQITFIRDFYSERYASYQADLIYCR</sequence>
<gene>
    <name evidence="1" type="ORF">S01H1_29963</name>
</gene>
<dbReference type="InterPro" id="IPR029063">
    <property type="entry name" value="SAM-dependent_MTases_sf"/>
</dbReference>
<feature type="non-terminal residue" evidence="1">
    <location>
        <position position="80"/>
    </location>
</feature>
<proteinExistence type="predicted"/>